<keyword evidence="5" id="KW-1185">Reference proteome</keyword>
<sequence length="154" mass="15921">MQFTLSIASALIAAFSAASASPMLAHRAQLDVFSPNITAPTASSVWTLGGQYNVTWITTNAPDNISNGASVVLGNNTRLTSRKLAQGFDLRQGWVTVTCPDDIFPGNAYSIILFGDSGDQSAQFSVVAGGSGDSNGSESASSSTSYKSLLSGIF</sequence>
<dbReference type="Pfam" id="PF10342">
    <property type="entry name" value="Kre9_KNH"/>
    <property type="match status" value="1"/>
</dbReference>
<organism evidence="4 5">
    <name type="scientific">Collybiopsis confluens</name>
    <dbReference type="NCBI Taxonomy" id="2823264"/>
    <lineage>
        <taxon>Eukaryota</taxon>
        <taxon>Fungi</taxon>
        <taxon>Dikarya</taxon>
        <taxon>Basidiomycota</taxon>
        <taxon>Agaricomycotina</taxon>
        <taxon>Agaricomycetes</taxon>
        <taxon>Agaricomycetidae</taxon>
        <taxon>Agaricales</taxon>
        <taxon>Marasmiineae</taxon>
        <taxon>Omphalotaceae</taxon>
        <taxon>Collybiopsis</taxon>
    </lineage>
</organism>
<feature type="signal peptide" evidence="2">
    <location>
        <begin position="1"/>
        <end position="20"/>
    </location>
</feature>
<reference evidence="4 5" key="1">
    <citation type="journal article" date="2020" name="ISME J.">
        <title>Uncovering the hidden diversity of litter-decomposition mechanisms in mushroom-forming fungi.</title>
        <authorList>
            <person name="Floudas D."/>
            <person name="Bentzer J."/>
            <person name="Ahren D."/>
            <person name="Johansson T."/>
            <person name="Persson P."/>
            <person name="Tunlid A."/>
        </authorList>
    </citation>
    <scope>NUCLEOTIDE SEQUENCE [LARGE SCALE GENOMIC DNA]</scope>
    <source>
        <strain evidence="4 5">CBS 406.79</strain>
    </source>
</reference>
<gene>
    <name evidence="4" type="ORF">D9757_005060</name>
</gene>
<accession>A0A8H5MBZ8</accession>
<name>A0A8H5MBZ8_9AGAR</name>
<feature type="domain" description="Yeast cell wall synthesis Kre9/Knh1-like N-terminal" evidence="3">
    <location>
        <begin position="40"/>
        <end position="126"/>
    </location>
</feature>
<evidence type="ECO:0000256" key="2">
    <source>
        <dbReference type="SAM" id="SignalP"/>
    </source>
</evidence>
<keyword evidence="1 2" id="KW-0732">Signal</keyword>
<proteinExistence type="predicted"/>
<dbReference type="AlphaFoldDB" id="A0A8H5MBZ8"/>
<dbReference type="InterPro" id="IPR018466">
    <property type="entry name" value="Kre9/Knh1-like_N"/>
</dbReference>
<evidence type="ECO:0000313" key="4">
    <source>
        <dbReference type="EMBL" id="KAF5388910.1"/>
    </source>
</evidence>
<evidence type="ECO:0000313" key="5">
    <source>
        <dbReference type="Proteomes" id="UP000518752"/>
    </source>
</evidence>
<evidence type="ECO:0000256" key="1">
    <source>
        <dbReference type="ARBA" id="ARBA00022729"/>
    </source>
</evidence>
<dbReference type="Proteomes" id="UP000518752">
    <property type="component" value="Unassembled WGS sequence"/>
</dbReference>
<feature type="chain" id="PRO_5034603919" description="Yeast cell wall synthesis Kre9/Knh1-like N-terminal domain-containing protein" evidence="2">
    <location>
        <begin position="21"/>
        <end position="154"/>
    </location>
</feature>
<dbReference type="OrthoDB" id="2973648at2759"/>
<dbReference type="EMBL" id="JAACJN010000025">
    <property type="protein sequence ID" value="KAF5388910.1"/>
    <property type="molecule type" value="Genomic_DNA"/>
</dbReference>
<comment type="caution">
    <text evidence="4">The sequence shown here is derived from an EMBL/GenBank/DDBJ whole genome shotgun (WGS) entry which is preliminary data.</text>
</comment>
<evidence type="ECO:0000259" key="3">
    <source>
        <dbReference type="Pfam" id="PF10342"/>
    </source>
</evidence>
<protein>
    <recommendedName>
        <fullName evidence="3">Yeast cell wall synthesis Kre9/Knh1-like N-terminal domain-containing protein</fullName>
    </recommendedName>
</protein>